<evidence type="ECO:0000313" key="3">
    <source>
        <dbReference type="Proteomes" id="UP001251528"/>
    </source>
</evidence>
<dbReference type="InterPro" id="IPR050266">
    <property type="entry name" value="AB_hydrolase_sf"/>
</dbReference>
<dbReference type="InterPro" id="IPR029058">
    <property type="entry name" value="AB_hydrolase_fold"/>
</dbReference>
<protein>
    <recommendedName>
        <fullName evidence="1">AB hydrolase-1 domain-containing protein</fullName>
    </recommendedName>
</protein>
<dbReference type="SUPFAM" id="SSF53474">
    <property type="entry name" value="alpha/beta-Hydrolases"/>
    <property type="match status" value="1"/>
</dbReference>
<dbReference type="Proteomes" id="UP001251528">
    <property type="component" value="Unassembled WGS sequence"/>
</dbReference>
<evidence type="ECO:0000259" key="1">
    <source>
        <dbReference type="Pfam" id="PF12697"/>
    </source>
</evidence>
<accession>A0AAJ0CLJ9</accession>
<dbReference type="PANTHER" id="PTHR43798:SF5">
    <property type="entry name" value="MONOACYLGLYCEROL LIPASE ABHD6"/>
    <property type="match status" value="1"/>
</dbReference>
<dbReference type="GO" id="GO:0046464">
    <property type="term" value="P:acylglycerol catabolic process"/>
    <property type="evidence" value="ECO:0007669"/>
    <property type="project" value="TreeGrafter"/>
</dbReference>
<reference evidence="2" key="1">
    <citation type="submission" date="2023-06" db="EMBL/GenBank/DDBJ databases">
        <title>Conoideocrella luteorostrata (Hypocreales: Clavicipitaceae), a potential biocontrol fungus for elongate hemlock scale in United States Christmas tree production areas.</title>
        <authorList>
            <person name="Barrett H."/>
            <person name="Lovett B."/>
            <person name="Macias A.M."/>
            <person name="Stajich J.E."/>
            <person name="Kasson M.T."/>
        </authorList>
    </citation>
    <scope>NUCLEOTIDE SEQUENCE</scope>
    <source>
        <strain evidence="2">ARSEF 14590</strain>
    </source>
</reference>
<proteinExistence type="predicted"/>
<gene>
    <name evidence="2" type="ORF">QQS21_007006</name>
</gene>
<comment type="caution">
    <text evidence="2">The sequence shown here is derived from an EMBL/GenBank/DDBJ whole genome shotgun (WGS) entry which is preliminary data.</text>
</comment>
<dbReference type="EMBL" id="JASWJB010000137">
    <property type="protein sequence ID" value="KAK2595291.1"/>
    <property type="molecule type" value="Genomic_DNA"/>
</dbReference>
<dbReference type="GO" id="GO:0016020">
    <property type="term" value="C:membrane"/>
    <property type="evidence" value="ECO:0007669"/>
    <property type="project" value="TreeGrafter"/>
</dbReference>
<feature type="domain" description="AB hydrolase-1" evidence="1">
    <location>
        <begin position="24"/>
        <end position="132"/>
    </location>
</feature>
<dbReference type="InterPro" id="IPR000073">
    <property type="entry name" value="AB_hydrolase_1"/>
</dbReference>
<dbReference type="GO" id="GO:0047372">
    <property type="term" value="F:monoacylglycerol lipase activity"/>
    <property type="evidence" value="ECO:0007669"/>
    <property type="project" value="TreeGrafter"/>
</dbReference>
<evidence type="ECO:0000313" key="2">
    <source>
        <dbReference type="EMBL" id="KAK2595291.1"/>
    </source>
</evidence>
<dbReference type="Pfam" id="PF12697">
    <property type="entry name" value="Abhydrolase_6"/>
    <property type="match status" value="1"/>
</dbReference>
<dbReference type="Gene3D" id="3.40.50.1820">
    <property type="entry name" value="alpha/beta hydrolase"/>
    <property type="match status" value="1"/>
</dbReference>
<keyword evidence="3" id="KW-1185">Reference proteome</keyword>
<name>A0AAJ0CLJ9_9HYPO</name>
<dbReference type="PANTHER" id="PTHR43798">
    <property type="entry name" value="MONOACYLGLYCEROL LIPASE"/>
    <property type="match status" value="1"/>
</dbReference>
<organism evidence="2 3">
    <name type="scientific">Conoideocrella luteorostrata</name>
    <dbReference type="NCBI Taxonomy" id="1105319"/>
    <lineage>
        <taxon>Eukaryota</taxon>
        <taxon>Fungi</taxon>
        <taxon>Dikarya</taxon>
        <taxon>Ascomycota</taxon>
        <taxon>Pezizomycotina</taxon>
        <taxon>Sordariomycetes</taxon>
        <taxon>Hypocreomycetidae</taxon>
        <taxon>Hypocreales</taxon>
        <taxon>Clavicipitaceae</taxon>
        <taxon>Conoideocrella</taxon>
    </lineage>
</organism>
<dbReference type="AlphaFoldDB" id="A0AAJ0CLJ9"/>
<sequence length="144" mass="15071">MPSIQIDDQELCYSWNPAGEGPILLFIHGLGSSHSFYSTIIPSLVRKGNSCLAFDTPGSALSTYRGRDSDIEAICGAALALIATLDLDVSRVIVVGHSMGAIVASEIALHLGNPGVILIGPVNPAPALSDVFAARIKLVEKGKF</sequence>